<gene>
    <name evidence="1" type="ORF">AVEN_179293_1</name>
</gene>
<proteinExistence type="predicted"/>
<evidence type="ECO:0000313" key="1">
    <source>
        <dbReference type="EMBL" id="GBN10782.1"/>
    </source>
</evidence>
<keyword evidence="2" id="KW-1185">Reference proteome</keyword>
<sequence>MSTSEFLSFVFPKLYDSVYTTWMDDLKVLQMDRGCWSFLICEEIPFPEKSTEKERFEYDWRKQRCYASIYQGIERKFLPLIRQTTNGKQAWDVLKSNFEPISRARLMDIIL</sequence>
<dbReference type="Proteomes" id="UP000499080">
    <property type="component" value="Unassembled WGS sequence"/>
</dbReference>
<reference evidence="1 2" key="1">
    <citation type="journal article" date="2019" name="Sci. Rep.">
        <title>Orb-weaving spider Araneus ventricosus genome elucidates the spidroin gene catalogue.</title>
        <authorList>
            <person name="Kono N."/>
            <person name="Nakamura H."/>
            <person name="Ohtoshi R."/>
            <person name="Moran D.A.P."/>
            <person name="Shinohara A."/>
            <person name="Yoshida Y."/>
            <person name="Fujiwara M."/>
            <person name="Mori M."/>
            <person name="Tomita M."/>
            <person name="Arakawa K."/>
        </authorList>
    </citation>
    <scope>NUCLEOTIDE SEQUENCE [LARGE SCALE GENOMIC DNA]</scope>
</reference>
<evidence type="ECO:0000313" key="2">
    <source>
        <dbReference type="Proteomes" id="UP000499080"/>
    </source>
</evidence>
<accession>A0A4Y2L8D9</accession>
<dbReference type="AlphaFoldDB" id="A0A4Y2L8D9"/>
<organism evidence="1 2">
    <name type="scientific">Araneus ventricosus</name>
    <name type="common">Orbweaver spider</name>
    <name type="synonym">Epeira ventricosa</name>
    <dbReference type="NCBI Taxonomy" id="182803"/>
    <lineage>
        <taxon>Eukaryota</taxon>
        <taxon>Metazoa</taxon>
        <taxon>Ecdysozoa</taxon>
        <taxon>Arthropoda</taxon>
        <taxon>Chelicerata</taxon>
        <taxon>Arachnida</taxon>
        <taxon>Araneae</taxon>
        <taxon>Araneomorphae</taxon>
        <taxon>Entelegynae</taxon>
        <taxon>Araneoidea</taxon>
        <taxon>Araneidae</taxon>
        <taxon>Araneus</taxon>
    </lineage>
</organism>
<protein>
    <submittedName>
        <fullName evidence="1">Uncharacterized protein</fullName>
    </submittedName>
</protein>
<dbReference type="EMBL" id="BGPR01005504">
    <property type="protein sequence ID" value="GBN10782.1"/>
    <property type="molecule type" value="Genomic_DNA"/>
</dbReference>
<name>A0A4Y2L8D9_ARAVE</name>
<dbReference type="Pfam" id="PF14223">
    <property type="entry name" value="Retrotran_gag_2"/>
    <property type="match status" value="1"/>
</dbReference>
<comment type="caution">
    <text evidence="1">The sequence shown here is derived from an EMBL/GenBank/DDBJ whole genome shotgun (WGS) entry which is preliminary data.</text>
</comment>
<dbReference type="OrthoDB" id="6437744at2759"/>